<sequence length="441" mass="46571">MSSIPVYLFTFNCARQLINPHAVAPHLFAALDPSAPPPALLAIALQEVCPLSYGLLAADRISPYLDQWTAVPHLATAAAAANLPEYILVARESIGMTALLLFAATPERVANIRFAAAGFGPTGIANKGAVAAKFTYSHPPSTAVEITIVSAHLAAHEHCTDQRNADWEALVRGLVFDTAAGQTPAPSHPGTSEATPLLSKSQSHPAIDSGIAKPPSASGIYSPGAHLLVLGDLNYRTSATAPSPGDYASAFPHAPADLAAFLTRDQLSAEHGAGNTLHGLVEAPVTFPPTYKYTSSKRHTAAVTDKDTVVSKANEWNWAPHRWPSWCDRILWLPVPNTNPSVHNDVTPHKYTSIPSIAFSDHRPVALHASLPAVVTTDGNDIRANPPFGVNSDWAVQRLNAVARERALGYAILGMTTPGGIAIVGCAVFGVLVLWWAVAGL</sequence>
<evidence type="ECO:0000256" key="1">
    <source>
        <dbReference type="SAM" id="MobiDB-lite"/>
    </source>
</evidence>
<comment type="caution">
    <text evidence="4">The sequence shown here is derived from an EMBL/GenBank/DDBJ whole genome shotgun (WGS) entry which is preliminary data.</text>
</comment>
<organism evidence="4 5">
    <name type="scientific">Drechslerella dactyloides</name>
    <name type="common">Nematode-trapping fungus</name>
    <name type="synonym">Arthrobotrys dactyloides</name>
    <dbReference type="NCBI Taxonomy" id="74499"/>
    <lineage>
        <taxon>Eukaryota</taxon>
        <taxon>Fungi</taxon>
        <taxon>Dikarya</taxon>
        <taxon>Ascomycota</taxon>
        <taxon>Pezizomycotina</taxon>
        <taxon>Orbiliomycetes</taxon>
        <taxon>Orbiliales</taxon>
        <taxon>Orbiliaceae</taxon>
        <taxon>Drechslerella</taxon>
    </lineage>
</organism>
<evidence type="ECO:0000259" key="3">
    <source>
        <dbReference type="SMART" id="SM00128"/>
    </source>
</evidence>
<name>A0AAD6IXU9_DREDA</name>
<protein>
    <submittedName>
        <fullName evidence="4">Synaptojanin-1</fullName>
    </submittedName>
</protein>
<feature type="compositionally biased region" description="Polar residues" evidence="1">
    <location>
        <begin position="181"/>
        <end position="204"/>
    </location>
</feature>
<keyword evidence="2" id="KW-0472">Membrane</keyword>
<dbReference type="InterPro" id="IPR000300">
    <property type="entry name" value="IPPc"/>
</dbReference>
<dbReference type="Proteomes" id="UP001221413">
    <property type="component" value="Unassembled WGS sequence"/>
</dbReference>
<feature type="domain" description="Inositol polyphosphate-related phosphatase" evidence="3">
    <location>
        <begin position="2"/>
        <end position="377"/>
    </location>
</feature>
<dbReference type="EMBL" id="JAQGDS010000005">
    <property type="protein sequence ID" value="KAJ6260683.1"/>
    <property type="molecule type" value="Genomic_DNA"/>
</dbReference>
<gene>
    <name evidence="4" type="ORF">Dda_4910</name>
</gene>
<feature type="region of interest" description="Disordered" evidence="1">
    <location>
        <begin position="181"/>
        <end position="214"/>
    </location>
</feature>
<dbReference type="SUPFAM" id="SSF56219">
    <property type="entry name" value="DNase I-like"/>
    <property type="match status" value="1"/>
</dbReference>
<keyword evidence="2" id="KW-1133">Transmembrane helix</keyword>
<dbReference type="PANTHER" id="PTHR11200:SF286">
    <property type="entry name" value="5-PHOSPHATASE, PUTATIVE (AFU_ORTHOLOGUE AFUA_5G07600)-RELATED"/>
    <property type="match status" value="1"/>
</dbReference>
<keyword evidence="2" id="KW-0812">Transmembrane</keyword>
<keyword evidence="5" id="KW-1185">Reference proteome</keyword>
<evidence type="ECO:0000313" key="5">
    <source>
        <dbReference type="Proteomes" id="UP001221413"/>
    </source>
</evidence>
<dbReference type="GO" id="GO:0046856">
    <property type="term" value="P:phosphatidylinositol dephosphorylation"/>
    <property type="evidence" value="ECO:0007669"/>
    <property type="project" value="InterPro"/>
</dbReference>
<dbReference type="Pfam" id="PF22669">
    <property type="entry name" value="Exo_endo_phos2"/>
    <property type="match status" value="1"/>
</dbReference>
<proteinExistence type="predicted"/>
<dbReference type="AlphaFoldDB" id="A0AAD6IXU9"/>
<evidence type="ECO:0000256" key="2">
    <source>
        <dbReference type="SAM" id="Phobius"/>
    </source>
</evidence>
<feature type="transmembrane region" description="Helical" evidence="2">
    <location>
        <begin position="407"/>
        <end position="438"/>
    </location>
</feature>
<evidence type="ECO:0000313" key="4">
    <source>
        <dbReference type="EMBL" id="KAJ6260683.1"/>
    </source>
</evidence>
<dbReference type="Gene3D" id="3.60.10.10">
    <property type="entry name" value="Endonuclease/exonuclease/phosphatase"/>
    <property type="match status" value="1"/>
</dbReference>
<dbReference type="InterPro" id="IPR046985">
    <property type="entry name" value="IP5"/>
</dbReference>
<dbReference type="PANTHER" id="PTHR11200">
    <property type="entry name" value="INOSITOL 5-PHOSPHATASE"/>
    <property type="match status" value="1"/>
</dbReference>
<dbReference type="GO" id="GO:0004439">
    <property type="term" value="F:phosphatidylinositol-4,5-bisphosphate 5-phosphatase activity"/>
    <property type="evidence" value="ECO:0007669"/>
    <property type="project" value="TreeGrafter"/>
</dbReference>
<dbReference type="SMART" id="SM00128">
    <property type="entry name" value="IPPc"/>
    <property type="match status" value="1"/>
</dbReference>
<accession>A0AAD6IXU9</accession>
<dbReference type="InterPro" id="IPR036691">
    <property type="entry name" value="Endo/exonu/phosph_ase_sf"/>
</dbReference>
<reference evidence="4" key="1">
    <citation type="submission" date="2023-01" db="EMBL/GenBank/DDBJ databases">
        <title>The chitinases involved in constricting ring structure development in the nematode-trapping fungus Drechslerella dactyloides.</title>
        <authorList>
            <person name="Wang R."/>
            <person name="Zhang L."/>
            <person name="Tang P."/>
            <person name="Li S."/>
            <person name="Liang L."/>
        </authorList>
    </citation>
    <scope>NUCLEOTIDE SEQUENCE</scope>
    <source>
        <strain evidence="4">YMF1.00031</strain>
    </source>
</reference>